<keyword evidence="2" id="KW-1185">Reference proteome</keyword>
<sequence>MLIKCSKFRSEPSATINPPDHTESISDRCVPKGPKALTEHRKCPFECSPAHRIPTLRDWIRCNSTTASRTPWRMISNGSLEVETVTPPSELEGQLRRVRLRVPRSIKRHIKAHPLQPGEIEYNLDSRHKWMTSWDWNLEVRAYTYPNRQSLSPWAMTLRIQFQDLPRQLNHGGIKWGEGQFAMHKDETEWLHDESEGRGWNWVRQITFSSRKRESTAWKAELVCQHYDRESLAGWDFGKILAHEKIQCAHIGQTTAPGKAKVVMAYVHGVGYGNDLIQHNVKVWQDGLAEDFAHFLRPLLPYELDQHNVTSKRSKAVRFEGDSL</sequence>
<reference evidence="1" key="1">
    <citation type="submission" date="2022-08" db="EMBL/GenBank/DDBJ databases">
        <title>Genome Sequence of Fusarium decemcellulare.</title>
        <authorList>
            <person name="Buettner E."/>
        </authorList>
    </citation>
    <scope>NUCLEOTIDE SEQUENCE</scope>
    <source>
        <strain evidence="1">Babe19</strain>
    </source>
</reference>
<protein>
    <submittedName>
        <fullName evidence="1">Uncharacterized protein</fullName>
    </submittedName>
</protein>
<name>A0ACC1SZ47_9HYPO</name>
<evidence type="ECO:0000313" key="1">
    <source>
        <dbReference type="EMBL" id="KAJ3549424.1"/>
    </source>
</evidence>
<organism evidence="1 2">
    <name type="scientific">Fusarium decemcellulare</name>
    <dbReference type="NCBI Taxonomy" id="57161"/>
    <lineage>
        <taxon>Eukaryota</taxon>
        <taxon>Fungi</taxon>
        <taxon>Dikarya</taxon>
        <taxon>Ascomycota</taxon>
        <taxon>Pezizomycotina</taxon>
        <taxon>Sordariomycetes</taxon>
        <taxon>Hypocreomycetidae</taxon>
        <taxon>Hypocreales</taxon>
        <taxon>Nectriaceae</taxon>
        <taxon>Fusarium</taxon>
        <taxon>Fusarium decemcellulare species complex</taxon>
    </lineage>
</organism>
<comment type="caution">
    <text evidence="1">The sequence shown here is derived from an EMBL/GenBank/DDBJ whole genome shotgun (WGS) entry which is preliminary data.</text>
</comment>
<accession>A0ACC1SZ47</accession>
<evidence type="ECO:0000313" key="2">
    <source>
        <dbReference type="Proteomes" id="UP001148629"/>
    </source>
</evidence>
<dbReference type="Proteomes" id="UP001148629">
    <property type="component" value="Unassembled WGS sequence"/>
</dbReference>
<proteinExistence type="predicted"/>
<gene>
    <name evidence="1" type="ORF">NM208_g525</name>
</gene>
<dbReference type="EMBL" id="JANRMS010000023">
    <property type="protein sequence ID" value="KAJ3549424.1"/>
    <property type="molecule type" value="Genomic_DNA"/>
</dbReference>